<dbReference type="PANTHER" id="PTHR35043:SF7">
    <property type="entry name" value="TRANSCRIPTION FACTOR DOMAIN-CONTAINING PROTEIN"/>
    <property type="match status" value="1"/>
</dbReference>
<keyword evidence="2" id="KW-1185">Reference proteome</keyword>
<accession>A0A8G0PGN8</accession>
<dbReference type="PANTHER" id="PTHR35043">
    <property type="entry name" value="TRANSCRIPTION FACTOR DOMAIN-CONTAINING PROTEIN"/>
    <property type="match status" value="1"/>
</dbReference>
<proteinExistence type="predicted"/>
<evidence type="ECO:0000313" key="1">
    <source>
        <dbReference type="EMBL" id="QYS99872.1"/>
    </source>
</evidence>
<name>A0A8G0PGN8_9HYPO</name>
<evidence type="ECO:0000313" key="2">
    <source>
        <dbReference type="Proteomes" id="UP000826661"/>
    </source>
</evidence>
<sequence length="279" mass="31682">MLEKLAHLDGVPWSLKHTMLVDMGGIALRFLPMSTKAEAGAARPEFEVKQRILKDRNKIPLFIKAFCRRQGRLLNWCGKIPWDLWENHVEHASHMEGDRQPSPTGELQTTAESESQTKLVFSKADVAALAGNIWILDSKQLAIARKRGIIERMPDIKEEAIDDKNKSDSLVKILAILQVSWLVVQLIVRTINNLHFAQLEITAVAFGATAILIYSIDFTKPQDINVPFYMDMHKVVGYDDFVAIAEAAPITYMQSKRYYMPTSSLHDLIDYRDVGEILY</sequence>
<gene>
    <name evidence="1" type="ORF">H0G86_006990</name>
</gene>
<protein>
    <submittedName>
        <fullName evidence="1">Uncharacterized protein</fullName>
    </submittedName>
</protein>
<organism evidence="1 2">
    <name type="scientific">Trichoderma simmonsii</name>
    <dbReference type="NCBI Taxonomy" id="1491479"/>
    <lineage>
        <taxon>Eukaryota</taxon>
        <taxon>Fungi</taxon>
        <taxon>Dikarya</taxon>
        <taxon>Ascomycota</taxon>
        <taxon>Pezizomycotina</taxon>
        <taxon>Sordariomycetes</taxon>
        <taxon>Hypocreomycetidae</taxon>
        <taxon>Hypocreales</taxon>
        <taxon>Hypocreaceae</taxon>
        <taxon>Trichoderma</taxon>
    </lineage>
</organism>
<dbReference type="AlphaFoldDB" id="A0A8G0PGN8"/>
<dbReference type="Proteomes" id="UP000826661">
    <property type="component" value="Chromosome III"/>
</dbReference>
<reference evidence="1 2" key="1">
    <citation type="journal article" date="2021" name="BMC Genomics">
        <title>Telomere-to-telomere genome assembly of asparaginase-producing Trichoderma simmonsii.</title>
        <authorList>
            <person name="Chung D."/>
            <person name="Kwon Y.M."/>
            <person name="Yang Y."/>
        </authorList>
    </citation>
    <scope>NUCLEOTIDE SEQUENCE [LARGE SCALE GENOMIC DNA]</scope>
    <source>
        <strain evidence="1 2">GH-Sj1</strain>
    </source>
</reference>
<dbReference type="EMBL" id="CP075866">
    <property type="protein sequence ID" value="QYS99872.1"/>
    <property type="molecule type" value="Genomic_DNA"/>
</dbReference>